<dbReference type="AlphaFoldDB" id="A0A1F7JCG4"/>
<dbReference type="Proteomes" id="UP000177418">
    <property type="component" value="Unassembled WGS sequence"/>
</dbReference>
<evidence type="ECO:0000313" key="2">
    <source>
        <dbReference type="Proteomes" id="UP000177418"/>
    </source>
</evidence>
<dbReference type="EMBL" id="MGAV01000021">
    <property type="protein sequence ID" value="OGK53302.1"/>
    <property type="molecule type" value="Genomic_DNA"/>
</dbReference>
<evidence type="ECO:0000313" key="1">
    <source>
        <dbReference type="EMBL" id="OGK53302.1"/>
    </source>
</evidence>
<sequence>MDNKALILDIAMNLNRVGNWAADDYNAKKKRIGIFLEENTEYINKINLQILPIILQRTIQNFINEYPKLKKKGLSGPTDNLEWAESMMTWGNILTHRCNLIK</sequence>
<name>A0A1F7JCG4_9BACT</name>
<protein>
    <submittedName>
        <fullName evidence="1">Uncharacterized protein</fullName>
    </submittedName>
</protein>
<gene>
    <name evidence="1" type="ORF">A3H78_03285</name>
</gene>
<comment type="caution">
    <text evidence="1">The sequence shown here is derived from an EMBL/GenBank/DDBJ whole genome shotgun (WGS) entry which is preliminary data.</text>
</comment>
<accession>A0A1F7JCG4</accession>
<proteinExistence type="predicted"/>
<organism evidence="1 2">
    <name type="scientific">Candidatus Roizmanbacteria bacterium RIFCSPLOWO2_02_FULL_36_11</name>
    <dbReference type="NCBI Taxonomy" id="1802071"/>
    <lineage>
        <taxon>Bacteria</taxon>
        <taxon>Candidatus Roizmaniibacteriota</taxon>
    </lineage>
</organism>
<reference evidence="1 2" key="1">
    <citation type="journal article" date="2016" name="Nat. Commun.">
        <title>Thousands of microbial genomes shed light on interconnected biogeochemical processes in an aquifer system.</title>
        <authorList>
            <person name="Anantharaman K."/>
            <person name="Brown C.T."/>
            <person name="Hug L.A."/>
            <person name="Sharon I."/>
            <person name="Castelle C.J."/>
            <person name="Probst A.J."/>
            <person name="Thomas B.C."/>
            <person name="Singh A."/>
            <person name="Wilkins M.J."/>
            <person name="Karaoz U."/>
            <person name="Brodie E.L."/>
            <person name="Williams K.H."/>
            <person name="Hubbard S.S."/>
            <person name="Banfield J.F."/>
        </authorList>
    </citation>
    <scope>NUCLEOTIDE SEQUENCE [LARGE SCALE GENOMIC DNA]</scope>
</reference>